<keyword evidence="8" id="KW-1185">Reference proteome</keyword>
<organism evidence="7 8">
    <name type="scientific">Fistulina hepatica ATCC 64428</name>
    <dbReference type="NCBI Taxonomy" id="1128425"/>
    <lineage>
        <taxon>Eukaryota</taxon>
        <taxon>Fungi</taxon>
        <taxon>Dikarya</taxon>
        <taxon>Basidiomycota</taxon>
        <taxon>Agaricomycotina</taxon>
        <taxon>Agaricomycetes</taxon>
        <taxon>Agaricomycetidae</taxon>
        <taxon>Agaricales</taxon>
        <taxon>Fistulinaceae</taxon>
        <taxon>Fistulina</taxon>
    </lineage>
</organism>
<comment type="subcellular location">
    <subcellularLocation>
        <location evidence="1">Membrane</location>
        <topology evidence="1">Multi-pass membrane protein</topology>
    </subcellularLocation>
</comment>
<evidence type="ECO:0000259" key="6">
    <source>
        <dbReference type="PROSITE" id="PS50850"/>
    </source>
</evidence>
<gene>
    <name evidence="7" type="ORF">FISHEDRAFT_33845</name>
</gene>
<dbReference type="InterPro" id="IPR011701">
    <property type="entry name" value="MFS"/>
</dbReference>
<dbReference type="CDD" id="cd17323">
    <property type="entry name" value="MFS_Tpo1_MDR_like"/>
    <property type="match status" value="1"/>
</dbReference>
<evidence type="ECO:0000256" key="5">
    <source>
        <dbReference type="SAM" id="Phobius"/>
    </source>
</evidence>
<dbReference type="InterPro" id="IPR036259">
    <property type="entry name" value="MFS_trans_sf"/>
</dbReference>
<dbReference type="GO" id="GO:0005886">
    <property type="term" value="C:plasma membrane"/>
    <property type="evidence" value="ECO:0007669"/>
    <property type="project" value="TreeGrafter"/>
</dbReference>
<evidence type="ECO:0000256" key="2">
    <source>
        <dbReference type="ARBA" id="ARBA00022692"/>
    </source>
</evidence>
<evidence type="ECO:0000313" key="8">
    <source>
        <dbReference type="Proteomes" id="UP000054144"/>
    </source>
</evidence>
<dbReference type="Proteomes" id="UP000054144">
    <property type="component" value="Unassembled WGS sequence"/>
</dbReference>
<dbReference type="OrthoDB" id="6770063at2759"/>
<dbReference type="PROSITE" id="PS50850">
    <property type="entry name" value="MFS"/>
    <property type="match status" value="1"/>
</dbReference>
<dbReference type="Gene3D" id="1.20.1250.20">
    <property type="entry name" value="MFS general substrate transporter like domains"/>
    <property type="match status" value="1"/>
</dbReference>
<dbReference type="PANTHER" id="PTHR23502">
    <property type="entry name" value="MAJOR FACILITATOR SUPERFAMILY"/>
    <property type="match status" value="1"/>
</dbReference>
<dbReference type="GO" id="GO:0022857">
    <property type="term" value="F:transmembrane transporter activity"/>
    <property type="evidence" value="ECO:0007669"/>
    <property type="project" value="InterPro"/>
</dbReference>
<evidence type="ECO:0000256" key="3">
    <source>
        <dbReference type="ARBA" id="ARBA00022989"/>
    </source>
</evidence>
<sequence length="556" mass="61028">MPSEPIEAEFAVHPALTTAQEEEFRIVEREGLLSDSVTQLNIDAATAPAPDLAVPTKTRTNDGYHIVAFEPGAGEDPREWSKGKKWYVYLSFTALCLAVAIGSSIITGDMTGPVHDLHTTQIIVNLTVTCFVIGFGIGPLAFAPLSEVVGRKPMYIVSMLFFFIFTLPGALAKNAATLVISRQIAGLAASAPMCNVGGSIADVWAIEDRGVPMAVFSVVIFLGPSLGPLVGGFIGETIGWRWIYWVLFIYVGICLLSTLFMPETLAPALLRRKAKRMRKETVDQKLRTLAELEKRSSKEILKEALLRPMTMLLTEPIMFFVSFYMSFIYSLLYLLFFAFPIAFEEIRGFDAGMTGVAFVSVIIGNLFAMALAVPMQERIFAKATRNGHFPEARLYLMMVGSILLPCCLFIFAFTGGYAHVHWMGPLVAGALFGFAMVMINISANSYIVDSYSGYAASAIAAKTLMRSEFGAMVPLYVTPMFHNMGFQFAGLLLALISVVIMPIPYTFFWYGEKIRMQSKMASHIEHVPISDVPISDVQVEKAARDAGDKSCKKTSA</sequence>
<feature type="transmembrane region" description="Helical" evidence="5">
    <location>
        <begin position="184"/>
        <end position="204"/>
    </location>
</feature>
<feature type="transmembrane region" description="Helical" evidence="5">
    <location>
        <begin position="485"/>
        <end position="510"/>
    </location>
</feature>
<dbReference type="Pfam" id="PF07690">
    <property type="entry name" value="MFS_1"/>
    <property type="match status" value="1"/>
</dbReference>
<evidence type="ECO:0000313" key="7">
    <source>
        <dbReference type="EMBL" id="KIY53118.1"/>
    </source>
</evidence>
<feature type="transmembrane region" description="Helical" evidence="5">
    <location>
        <begin position="351"/>
        <end position="373"/>
    </location>
</feature>
<reference evidence="7 8" key="1">
    <citation type="journal article" date="2015" name="Fungal Genet. Biol.">
        <title>Evolution of novel wood decay mechanisms in Agaricales revealed by the genome sequences of Fistulina hepatica and Cylindrobasidium torrendii.</title>
        <authorList>
            <person name="Floudas D."/>
            <person name="Held B.W."/>
            <person name="Riley R."/>
            <person name="Nagy L.G."/>
            <person name="Koehler G."/>
            <person name="Ransdell A.S."/>
            <person name="Younus H."/>
            <person name="Chow J."/>
            <person name="Chiniquy J."/>
            <person name="Lipzen A."/>
            <person name="Tritt A."/>
            <person name="Sun H."/>
            <person name="Haridas S."/>
            <person name="LaButti K."/>
            <person name="Ohm R.A."/>
            <person name="Kues U."/>
            <person name="Blanchette R.A."/>
            <person name="Grigoriev I.V."/>
            <person name="Minto R.E."/>
            <person name="Hibbett D.S."/>
        </authorList>
    </citation>
    <scope>NUCLEOTIDE SEQUENCE [LARGE SCALE GENOMIC DNA]</scope>
    <source>
        <strain evidence="7 8">ATCC 64428</strain>
    </source>
</reference>
<feature type="transmembrane region" description="Helical" evidence="5">
    <location>
        <begin position="242"/>
        <end position="270"/>
    </location>
</feature>
<dbReference type="InterPro" id="IPR020846">
    <property type="entry name" value="MFS_dom"/>
</dbReference>
<feature type="transmembrane region" description="Helical" evidence="5">
    <location>
        <begin position="154"/>
        <end position="172"/>
    </location>
</feature>
<dbReference type="SUPFAM" id="SSF103473">
    <property type="entry name" value="MFS general substrate transporter"/>
    <property type="match status" value="1"/>
</dbReference>
<keyword evidence="2 5" id="KW-0812">Transmembrane</keyword>
<proteinExistence type="predicted"/>
<dbReference type="FunFam" id="1.20.1250.20:FF:000011">
    <property type="entry name" value="MFS multidrug transporter, putative"/>
    <property type="match status" value="1"/>
</dbReference>
<feature type="transmembrane region" description="Helical" evidence="5">
    <location>
        <begin position="211"/>
        <end position="230"/>
    </location>
</feature>
<feature type="transmembrane region" description="Helical" evidence="5">
    <location>
        <begin position="317"/>
        <end position="339"/>
    </location>
</feature>
<feature type="transmembrane region" description="Helical" evidence="5">
    <location>
        <begin position="420"/>
        <end position="439"/>
    </location>
</feature>
<feature type="transmembrane region" description="Helical" evidence="5">
    <location>
        <begin position="86"/>
        <end position="107"/>
    </location>
</feature>
<keyword evidence="4 5" id="KW-0472">Membrane</keyword>
<keyword evidence="3 5" id="KW-1133">Transmembrane helix</keyword>
<feature type="domain" description="Major facilitator superfamily (MFS) profile" evidence="6">
    <location>
        <begin position="88"/>
        <end position="514"/>
    </location>
</feature>
<dbReference type="PANTHER" id="PTHR23502:SF48">
    <property type="entry name" value="MULTIDRUG TRANSPORTER, PUTATIVE (AFU_ORTHOLOGUE AFUA_5G02700)-RELATED"/>
    <property type="match status" value="1"/>
</dbReference>
<accession>A0A0D7AQP0</accession>
<feature type="transmembrane region" description="Helical" evidence="5">
    <location>
        <begin position="122"/>
        <end position="142"/>
    </location>
</feature>
<protein>
    <submittedName>
        <fullName evidence="7">MFS general substrate transporter</fullName>
    </submittedName>
</protein>
<evidence type="ECO:0000256" key="1">
    <source>
        <dbReference type="ARBA" id="ARBA00004141"/>
    </source>
</evidence>
<dbReference type="EMBL" id="KN881628">
    <property type="protein sequence ID" value="KIY53118.1"/>
    <property type="molecule type" value="Genomic_DNA"/>
</dbReference>
<dbReference type="AlphaFoldDB" id="A0A0D7AQP0"/>
<evidence type="ECO:0000256" key="4">
    <source>
        <dbReference type="ARBA" id="ARBA00023136"/>
    </source>
</evidence>
<feature type="transmembrane region" description="Helical" evidence="5">
    <location>
        <begin position="394"/>
        <end position="414"/>
    </location>
</feature>
<name>A0A0D7AQP0_9AGAR</name>